<accession>A0A941B6S8</accession>
<dbReference type="InterPro" id="IPR007278">
    <property type="entry name" value="DUF397"/>
</dbReference>
<name>A0A941B6S8_9ACTN</name>
<dbReference type="Pfam" id="PF04149">
    <property type="entry name" value="DUF397"/>
    <property type="match status" value="1"/>
</dbReference>
<comment type="caution">
    <text evidence="2">The sequence shown here is derived from an EMBL/GenBank/DDBJ whole genome shotgun (WGS) entry which is preliminary data.</text>
</comment>
<feature type="domain" description="DUF397" evidence="1">
    <location>
        <begin position="5"/>
        <end position="58"/>
    </location>
</feature>
<organism evidence="2 3">
    <name type="scientific">Streptomyces liliiviolaceus</name>
    <dbReference type="NCBI Taxonomy" id="2823109"/>
    <lineage>
        <taxon>Bacteria</taxon>
        <taxon>Bacillati</taxon>
        <taxon>Actinomycetota</taxon>
        <taxon>Actinomycetes</taxon>
        <taxon>Kitasatosporales</taxon>
        <taxon>Streptomycetaceae</taxon>
        <taxon>Streptomyces</taxon>
    </lineage>
</organism>
<dbReference type="EMBL" id="JAGPYQ010000001">
    <property type="protein sequence ID" value="MBQ0847258.1"/>
    <property type="molecule type" value="Genomic_DNA"/>
</dbReference>
<dbReference type="AlphaFoldDB" id="A0A941B6S8"/>
<evidence type="ECO:0000313" key="2">
    <source>
        <dbReference type="EMBL" id="MBQ0847258.1"/>
    </source>
</evidence>
<dbReference type="Proteomes" id="UP000677413">
    <property type="component" value="Unassembled WGS sequence"/>
</dbReference>
<evidence type="ECO:0000259" key="1">
    <source>
        <dbReference type="Pfam" id="PF04149"/>
    </source>
</evidence>
<dbReference type="RefSeq" id="WP_210880981.1">
    <property type="nucleotide sequence ID" value="NZ_JAGPYQ010000001.1"/>
</dbReference>
<proteinExistence type="predicted"/>
<reference evidence="2 3" key="1">
    <citation type="submission" date="2021-04" db="EMBL/GenBank/DDBJ databases">
        <authorList>
            <person name="Tang X."/>
            <person name="Zhou X."/>
            <person name="Chen X."/>
            <person name="Cernava T."/>
            <person name="Zhang C."/>
        </authorList>
    </citation>
    <scope>NUCLEOTIDE SEQUENCE [LARGE SCALE GENOMIC DNA]</scope>
    <source>
        <strain evidence="2 3">BH-SS-21</strain>
    </source>
</reference>
<protein>
    <submittedName>
        <fullName evidence="2">DUF397 domain-containing protein</fullName>
    </submittedName>
</protein>
<evidence type="ECO:0000313" key="3">
    <source>
        <dbReference type="Proteomes" id="UP000677413"/>
    </source>
</evidence>
<sequence length="66" mass="6703">MLDHSWQKSSYCGQGESCLHVAASAPAKTIHLTESGDPRGAILGASPDAFGALLGAIKGGRSRHGA</sequence>
<keyword evidence="3" id="KW-1185">Reference proteome</keyword>
<gene>
    <name evidence="2" type="ORF">J8N05_03345</name>
</gene>